<reference evidence="4 5" key="1">
    <citation type="submission" date="2024-04" db="EMBL/GenBank/DDBJ databases">
        <title>Tritrichomonas musculus Genome.</title>
        <authorList>
            <person name="Alves-Ferreira E."/>
            <person name="Grigg M."/>
            <person name="Lorenzi H."/>
            <person name="Galac M."/>
        </authorList>
    </citation>
    <scope>NUCLEOTIDE SEQUENCE [LARGE SCALE GENOMIC DNA]</scope>
    <source>
        <strain evidence="4 5">EAF2021</strain>
    </source>
</reference>
<dbReference type="InterPro" id="IPR006212">
    <property type="entry name" value="Furin_repeat"/>
</dbReference>
<evidence type="ECO:0000259" key="3">
    <source>
        <dbReference type="SMART" id="SM00181"/>
    </source>
</evidence>
<dbReference type="EMBL" id="JAPFFF010000013">
    <property type="protein sequence ID" value="KAK8871346.1"/>
    <property type="molecule type" value="Genomic_DNA"/>
</dbReference>
<dbReference type="InterPro" id="IPR052798">
    <property type="entry name" value="Giardia_VSA"/>
</dbReference>
<organism evidence="4 5">
    <name type="scientific">Tritrichomonas musculus</name>
    <dbReference type="NCBI Taxonomy" id="1915356"/>
    <lineage>
        <taxon>Eukaryota</taxon>
        <taxon>Metamonada</taxon>
        <taxon>Parabasalia</taxon>
        <taxon>Tritrichomonadida</taxon>
        <taxon>Tritrichomonadidae</taxon>
        <taxon>Tritrichomonas</taxon>
    </lineage>
</organism>
<feature type="domain" description="EGF-like" evidence="3">
    <location>
        <begin position="138"/>
        <end position="168"/>
    </location>
</feature>
<evidence type="ECO:0000313" key="5">
    <source>
        <dbReference type="Proteomes" id="UP001470230"/>
    </source>
</evidence>
<dbReference type="SMART" id="SM00261">
    <property type="entry name" value="FU"/>
    <property type="match status" value="5"/>
</dbReference>
<proteinExistence type="predicted"/>
<feature type="domain" description="EGF-like" evidence="3">
    <location>
        <begin position="416"/>
        <end position="447"/>
    </location>
</feature>
<feature type="domain" description="EGF-like" evidence="3">
    <location>
        <begin position="344"/>
        <end position="375"/>
    </location>
</feature>
<protein>
    <recommendedName>
        <fullName evidence="3">EGF-like domain-containing protein</fullName>
    </recommendedName>
</protein>
<dbReference type="SMART" id="SM00181">
    <property type="entry name" value="EGF"/>
    <property type="match status" value="4"/>
</dbReference>
<feature type="domain" description="EGF-like" evidence="3">
    <location>
        <begin position="31"/>
        <end position="61"/>
    </location>
</feature>
<dbReference type="PANTHER" id="PTHR23275">
    <property type="entry name" value="CABRIOLET.-RELATED"/>
    <property type="match status" value="1"/>
</dbReference>
<dbReference type="PANTHER" id="PTHR23275:SF100">
    <property type="entry name" value="EGF-LIKE DOMAIN-CONTAINING PROTEIN"/>
    <property type="match status" value="1"/>
</dbReference>
<dbReference type="InterPro" id="IPR009030">
    <property type="entry name" value="Growth_fac_rcpt_cys_sf"/>
</dbReference>
<gene>
    <name evidence="4" type="ORF">M9Y10_007067</name>
</gene>
<dbReference type="InterPro" id="IPR000742">
    <property type="entry name" value="EGF"/>
</dbReference>
<evidence type="ECO:0000313" key="4">
    <source>
        <dbReference type="EMBL" id="KAK8871346.1"/>
    </source>
</evidence>
<keyword evidence="2" id="KW-0472">Membrane</keyword>
<name>A0ABR2J1B2_9EUKA</name>
<evidence type="ECO:0000256" key="2">
    <source>
        <dbReference type="SAM" id="Phobius"/>
    </source>
</evidence>
<comment type="caution">
    <text evidence="4">The sequence shown here is derived from an EMBL/GenBank/DDBJ whole genome shotgun (WGS) entry which is preliminary data.</text>
</comment>
<accession>A0ABR2J1B2</accession>
<keyword evidence="2" id="KW-0812">Transmembrane</keyword>
<keyword evidence="2" id="KW-1133">Transmembrane helix</keyword>
<keyword evidence="5" id="KW-1185">Reference proteome</keyword>
<sequence length="522" mass="57720">MACNESSCTDCWITTALDTDEESSTYGHCIICKANCMICESETKCKLCLLNFGLDENGDCKTCDDPNCYNCCANSSKCVDCDDGYGFDQDKDSATYGKCLKSIEPHCTVYNKGDYTKCTMCAGGYYLNYTSGQCQPAVCTENCSKCTNLYNCDDCKEGFGKGRGGRCQQCKDDYCGKCYITSNFEKCYSCKNGLYQAGYYNPTTNTGSIECYDGIMNCTSYESADKCRKCVDGNGLDEEYKCKPCQDENCKYCVEDYKICTSCLQGFGFDSSNQKCTKCKDENCLFCYDDYSKCDSCRSSYKYDTEDYTCHEHCFDSNCEKCYYYKKCTQCKEGFKLTDSKCTKCEIENCISCNTSTSSCEKCKDGFKVSGSKCIECPGHCGNCDTSDDPIDCTQCAVNYGFMLEKNSDDFGKCIKCKDQYCQHCIGHPDHCNKCMDGYKFINNKCSTQPSGDDGNNNDDNGDNNGNENGENSEEKDGSRGKLSLGAIIGIVVGGVVVIGVIIGVTVFCIKKKAKVSNSSDE</sequence>
<dbReference type="Proteomes" id="UP001470230">
    <property type="component" value="Unassembled WGS sequence"/>
</dbReference>
<dbReference type="SUPFAM" id="SSF57184">
    <property type="entry name" value="Growth factor receptor domain"/>
    <property type="match status" value="3"/>
</dbReference>
<feature type="region of interest" description="Disordered" evidence="1">
    <location>
        <begin position="450"/>
        <end position="480"/>
    </location>
</feature>
<feature type="transmembrane region" description="Helical" evidence="2">
    <location>
        <begin position="483"/>
        <end position="510"/>
    </location>
</feature>
<evidence type="ECO:0000256" key="1">
    <source>
        <dbReference type="SAM" id="MobiDB-lite"/>
    </source>
</evidence>